<dbReference type="PROSITE" id="PS51846">
    <property type="entry name" value="CNNM"/>
    <property type="match status" value="1"/>
</dbReference>
<accession>A0A1I7I832</accession>
<dbReference type="Gene3D" id="3.10.580.10">
    <property type="entry name" value="CBS-domain"/>
    <property type="match status" value="1"/>
</dbReference>
<protein>
    <submittedName>
        <fullName evidence="13">Hemolysin, contains CBS domains</fullName>
    </submittedName>
</protein>
<evidence type="ECO:0000256" key="5">
    <source>
        <dbReference type="ARBA" id="ARBA00023122"/>
    </source>
</evidence>
<dbReference type="EMBL" id="FPBP01000006">
    <property type="protein sequence ID" value="SFU69109.1"/>
    <property type="molecule type" value="Genomic_DNA"/>
</dbReference>
<reference evidence="14" key="1">
    <citation type="submission" date="2016-10" db="EMBL/GenBank/DDBJ databases">
        <authorList>
            <person name="Varghese N."/>
            <person name="Submissions S."/>
        </authorList>
    </citation>
    <scope>NUCLEOTIDE SEQUENCE [LARGE SCALE GENOMIC DNA]</scope>
    <source>
        <strain evidence="14">CGMCC 1.6981</strain>
    </source>
</reference>
<sequence length="409" mass="45330">MHLNRENEVLLSKEGNGQKRKSSCPDRRRGEIEGGLIYHDGPVEFANGKFIDDDSWVVIAPYIFIPPRGNMILLVAFAVLSIGVSFVCSLLEAALLSLTPSYIARLRDTRPALHTRLAKLKQNIDQPLAAILTLNTIAHTVGATGVGAQVTVVFGEAWLGAASAVMTLLILILSEIIPKTIGASYWRQLSPMLAPTLDGMVWILKPFIWLSERITNRIGKDSQDTDMRGEIKALAQIGLEEKSLDPDETRVITNILNLHDIPVKEAMTPRTVCVTVKPQMTVAEFDKALGRSAFTRFPVMDGGENALGYVHKADTYHADDTAELKSIMHPVKSVNAEDNVEHIFTSMVLDRQHLCVVYDELGTWVGLITMEDVIETILGQDIVDETDNVANLRKYAKQRWTKGRRHQGA</sequence>
<dbReference type="STRING" id="463301.SAMN04487955_106107"/>
<dbReference type="SUPFAM" id="SSF54631">
    <property type="entry name" value="CBS-domain pair"/>
    <property type="match status" value="1"/>
</dbReference>
<dbReference type="InterPro" id="IPR000644">
    <property type="entry name" value="CBS_dom"/>
</dbReference>
<gene>
    <name evidence="13" type="ORF">SAMN04487955_106107</name>
</gene>
<dbReference type="InterPro" id="IPR002550">
    <property type="entry name" value="CNNM"/>
</dbReference>
<feature type="domain" description="CNNM transmembrane" evidence="12">
    <location>
        <begin position="67"/>
        <end position="248"/>
    </location>
</feature>
<dbReference type="CDD" id="cd04590">
    <property type="entry name" value="CBS_pair_CorC_HlyC_assoc"/>
    <property type="match status" value="1"/>
</dbReference>
<dbReference type="AlphaFoldDB" id="A0A1I7I832"/>
<keyword evidence="6 8" id="KW-0472">Membrane</keyword>
<organism evidence="13 14">
    <name type="scientific">Halomonas korlensis</name>
    <dbReference type="NCBI Taxonomy" id="463301"/>
    <lineage>
        <taxon>Bacteria</taxon>
        <taxon>Pseudomonadati</taxon>
        <taxon>Pseudomonadota</taxon>
        <taxon>Gammaproteobacteria</taxon>
        <taxon>Oceanospirillales</taxon>
        <taxon>Halomonadaceae</taxon>
        <taxon>Halomonas</taxon>
    </lineage>
</organism>
<dbReference type="Pfam" id="PF01595">
    <property type="entry name" value="CNNM"/>
    <property type="match status" value="1"/>
</dbReference>
<feature type="domain" description="CBS" evidence="11">
    <location>
        <begin position="327"/>
        <end position="385"/>
    </location>
</feature>
<keyword evidence="5 7" id="KW-0129">CBS domain</keyword>
<keyword evidence="4 8" id="KW-1133">Transmembrane helix</keyword>
<evidence type="ECO:0000256" key="8">
    <source>
        <dbReference type="PROSITE-ProRule" id="PRU01193"/>
    </source>
</evidence>
<proteinExistence type="predicted"/>
<evidence type="ECO:0000259" key="11">
    <source>
        <dbReference type="PROSITE" id="PS51371"/>
    </source>
</evidence>
<dbReference type="InterPro" id="IPR044751">
    <property type="entry name" value="Ion_transp-like_CBS"/>
</dbReference>
<dbReference type="Pfam" id="PF00571">
    <property type="entry name" value="CBS"/>
    <property type="match status" value="1"/>
</dbReference>
<dbReference type="PANTHER" id="PTHR22777">
    <property type="entry name" value="HEMOLYSIN-RELATED"/>
    <property type="match status" value="1"/>
</dbReference>
<evidence type="ECO:0000256" key="4">
    <source>
        <dbReference type="ARBA" id="ARBA00022989"/>
    </source>
</evidence>
<evidence type="ECO:0000256" key="9">
    <source>
        <dbReference type="SAM" id="MobiDB-lite"/>
    </source>
</evidence>
<evidence type="ECO:0000256" key="7">
    <source>
        <dbReference type="PROSITE-ProRule" id="PRU00703"/>
    </source>
</evidence>
<keyword evidence="3" id="KW-0677">Repeat</keyword>
<dbReference type="InterPro" id="IPR046342">
    <property type="entry name" value="CBS_dom_sf"/>
</dbReference>
<dbReference type="GO" id="GO:0005886">
    <property type="term" value="C:plasma membrane"/>
    <property type="evidence" value="ECO:0007669"/>
    <property type="project" value="TreeGrafter"/>
</dbReference>
<comment type="subcellular location">
    <subcellularLocation>
        <location evidence="1">Membrane</location>
        <topology evidence="1">Multi-pass membrane protein</topology>
    </subcellularLocation>
</comment>
<feature type="transmembrane region" description="Helical" evidence="10">
    <location>
        <begin position="71"/>
        <end position="98"/>
    </location>
</feature>
<keyword evidence="2 8" id="KW-0812">Transmembrane</keyword>
<evidence type="ECO:0000313" key="13">
    <source>
        <dbReference type="EMBL" id="SFU69109.1"/>
    </source>
</evidence>
<evidence type="ECO:0000313" key="14">
    <source>
        <dbReference type="Proteomes" id="UP000198693"/>
    </source>
</evidence>
<feature type="region of interest" description="Disordered" evidence="9">
    <location>
        <begin position="1"/>
        <end position="28"/>
    </location>
</feature>
<evidence type="ECO:0000256" key="1">
    <source>
        <dbReference type="ARBA" id="ARBA00004141"/>
    </source>
</evidence>
<dbReference type="Proteomes" id="UP000198693">
    <property type="component" value="Unassembled WGS sequence"/>
</dbReference>
<dbReference type="PANTHER" id="PTHR22777:SF4">
    <property type="entry name" value="UPF0053 PROTEIN SLL1254"/>
    <property type="match status" value="1"/>
</dbReference>
<evidence type="ECO:0000259" key="12">
    <source>
        <dbReference type="PROSITE" id="PS51846"/>
    </source>
</evidence>
<evidence type="ECO:0000256" key="3">
    <source>
        <dbReference type="ARBA" id="ARBA00022737"/>
    </source>
</evidence>
<evidence type="ECO:0000256" key="6">
    <source>
        <dbReference type="ARBA" id="ARBA00023136"/>
    </source>
</evidence>
<evidence type="ECO:0000256" key="10">
    <source>
        <dbReference type="SAM" id="Phobius"/>
    </source>
</evidence>
<keyword evidence="14" id="KW-1185">Reference proteome</keyword>
<name>A0A1I7I832_9GAMM</name>
<evidence type="ECO:0000256" key="2">
    <source>
        <dbReference type="ARBA" id="ARBA00022692"/>
    </source>
</evidence>
<dbReference type="PROSITE" id="PS51371">
    <property type="entry name" value="CBS"/>
    <property type="match status" value="1"/>
</dbReference>